<name>A0ABR7ZAF7_9PSED</name>
<dbReference type="NCBIfam" id="TIGR00254">
    <property type="entry name" value="GGDEF"/>
    <property type="match status" value="1"/>
</dbReference>
<gene>
    <name evidence="4" type="ORF">HAQ05_27615</name>
</gene>
<evidence type="ECO:0000313" key="5">
    <source>
        <dbReference type="Proteomes" id="UP000805841"/>
    </source>
</evidence>
<dbReference type="InterPro" id="IPR043128">
    <property type="entry name" value="Rev_trsase/Diguanyl_cyclase"/>
</dbReference>
<dbReference type="Proteomes" id="UP000805841">
    <property type="component" value="Unassembled WGS sequence"/>
</dbReference>
<dbReference type="Pfam" id="PF00990">
    <property type="entry name" value="GGDEF"/>
    <property type="match status" value="1"/>
</dbReference>
<dbReference type="EMBL" id="JAAOCA010000076">
    <property type="protein sequence ID" value="MBD1602444.1"/>
    <property type="molecule type" value="Genomic_DNA"/>
</dbReference>
<keyword evidence="5" id="KW-1185">Reference proteome</keyword>
<comment type="caution">
    <text evidence="4">The sequence shown here is derived from an EMBL/GenBank/DDBJ whole genome shotgun (WGS) entry which is preliminary data.</text>
</comment>
<evidence type="ECO:0000256" key="2">
    <source>
        <dbReference type="ARBA" id="ARBA00034247"/>
    </source>
</evidence>
<dbReference type="InterPro" id="IPR029787">
    <property type="entry name" value="Nucleotide_cyclase"/>
</dbReference>
<dbReference type="SMART" id="SM00267">
    <property type="entry name" value="GGDEF"/>
    <property type="match status" value="1"/>
</dbReference>
<dbReference type="PANTHER" id="PTHR45138:SF9">
    <property type="entry name" value="DIGUANYLATE CYCLASE DGCM-RELATED"/>
    <property type="match status" value="1"/>
</dbReference>
<organism evidence="4 5">
    <name type="scientific">Pseudomonas typographi</name>
    <dbReference type="NCBI Taxonomy" id="2715964"/>
    <lineage>
        <taxon>Bacteria</taxon>
        <taxon>Pseudomonadati</taxon>
        <taxon>Pseudomonadota</taxon>
        <taxon>Gammaproteobacteria</taxon>
        <taxon>Pseudomonadales</taxon>
        <taxon>Pseudomonadaceae</taxon>
        <taxon>Pseudomonas</taxon>
    </lineage>
</organism>
<dbReference type="RefSeq" id="WP_190427492.1">
    <property type="nucleotide sequence ID" value="NZ_JAAOCA010000076.1"/>
</dbReference>
<dbReference type="SUPFAM" id="SSF55073">
    <property type="entry name" value="Nucleotide cyclase"/>
    <property type="match status" value="1"/>
</dbReference>
<dbReference type="PANTHER" id="PTHR45138">
    <property type="entry name" value="REGULATORY COMPONENTS OF SENSORY TRANSDUCTION SYSTEM"/>
    <property type="match status" value="1"/>
</dbReference>
<dbReference type="CDD" id="cd01949">
    <property type="entry name" value="GGDEF"/>
    <property type="match status" value="1"/>
</dbReference>
<dbReference type="InterPro" id="IPR050469">
    <property type="entry name" value="Diguanylate_Cyclase"/>
</dbReference>
<dbReference type="InterPro" id="IPR000160">
    <property type="entry name" value="GGDEF_dom"/>
</dbReference>
<dbReference type="EC" id="2.7.7.65" evidence="1"/>
<evidence type="ECO:0000259" key="3">
    <source>
        <dbReference type="PROSITE" id="PS50887"/>
    </source>
</evidence>
<accession>A0ABR7ZAF7</accession>
<protein>
    <recommendedName>
        <fullName evidence="1">diguanylate cyclase</fullName>
        <ecNumber evidence="1">2.7.7.65</ecNumber>
    </recommendedName>
</protein>
<reference evidence="4 5" key="1">
    <citation type="journal article" date="2020" name="Insects">
        <title>Bacteria Belonging to Pseudomonas typographi sp. nov. from the Bark Beetle Ips typographus Have Genomic Potential to Aid in the Host Ecology.</title>
        <authorList>
            <person name="Peral-Aranega E."/>
            <person name="Saati-Santamaria Z."/>
            <person name="Kolarik M."/>
            <person name="Rivas R."/>
            <person name="Garcia-Fraile P."/>
        </authorList>
    </citation>
    <scope>NUCLEOTIDE SEQUENCE [LARGE SCALE GENOMIC DNA]</scope>
    <source>
        <strain evidence="4 5">CA3A</strain>
    </source>
</reference>
<dbReference type="PROSITE" id="PS50887">
    <property type="entry name" value="GGDEF"/>
    <property type="match status" value="1"/>
</dbReference>
<feature type="domain" description="GGDEF" evidence="3">
    <location>
        <begin position="174"/>
        <end position="304"/>
    </location>
</feature>
<proteinExistence type="predicted"/>
<comment type="catalytic activity">
    <reaction evidence="2">
        <text>2 GTP = 3',3'-c-di-GMP + 2 diphosphate</text>
        <dbReference type="Rhea" id="RHEA:24898"/>
        <dbReference type="ChEBI" id="CHEBI:33019"/>
        <dbReference type="ChEBI" id="CHEBI:37565"/>
        <dbReference type="ChEBI" id="CHEBI:58805"/>
        <dbReference type="EC" id="2.7.7.65"/>
    </reaction>
</comment>
<dbReference type="Gene3D" id="3.30.450.20">
    <property type="entry name" value="PAS domain"/>
    <property type="match status" value="1"/>
</dbReference>
<sequence length="307" mass="34371">MESDALPKWAGNLIKLLEKSAVPIAVYDQDDILCFANLAFREAFGLASDEFVSWTELVRRAYARGAGTLVQTENFDQWLMATKSRRGKQPFREFETNLNDGRWLWMTETFDADGWSISVAPDISRLQANDHRLMRLDRDIAIRTSTTDELTGCMNRRGILAELGKLVASSQDGAGFALALLDIDYFKQVNDTYGHPAGDAVLCHFVEHLHSRIRSKDLLGRYGGEEFLVIFPGCSNVDAVTILETIRQTLAPINSEGVEVSYNFSAGITNFKIDETVDQMLKQADRALYAAKQQGRGRSCIARSDRT</sequence>
<evidence type="ECO:0000256" key="1">
    <source>
        <dbReference type="ARBA" id="ARBA00012528"/>
    </source>
</evidence>
<evidence type="ECO:0000313" key="4">
    <source>
        <dbReference type="EMBL" id="MBD1602444.1"/>
    </source>
</evidence>
<dbReference type="Gene3D" id="3.30.70.270">
    <property type="match status" value="1"/>
</dbReference>